<evidence type="ECO:0000256" key="1">
    <source>
        <dbReference type="SAM" id="Phobius"/>
    </source>
</evidence>
<reference evidence="2 3" key="1">
    <citation type="journal article" date="2024" name="G3 (Bethesda)">
        <title>Genome assembly of Hibiscus sabdariffa L. provides insights into metabolisms of medicinal natural products.</title>
        <authorList>
            <person name="Kim T."/>
        </authorList>
    </citation>
    <scope>NUCLEOTIDE SEQUENCE [LARGE SCALE GENOMIC DNA]</scope>
    <source>
        <strain evidence="2">TK-2024</strain>
        <tissue evidence="2">Old leaves</tissue>
    </source>
</reference>
<evidence type="ECO:0000313" key="2">
    <source>
        <dbReference type="EMBL" id="KAK9045759.1"/>
    </source>
</evidence>
<keyword evidence="3" id="KW-1185">Reference proteome</keyword>
<keyword evidence="1" id="KW-0472">Membrane</keyword>
<evidence type="ECO:0000313" key="3">
    <source>
        <dbReference type="Proteomes" id="UP001396334"/>
    </source>
</evidence>
<proteinExistence type="predicted"/>
<dbReference type="Proteomes" id="UP001396334">
    <property type="component" value="Unassembled WGS sequence"/>
</dbReference>
<feature type="transmembrane region" description="Helical" evidence="1">
    <location>
        <begin position="122"/>
        <end position="147"/>
    </location>
</feature>
<feature type="transmembrane region" description="Helical" evidence="1">
    <location>
        <begin position="20"/>
        <end position="44"/>
    </location>
</feature>
<feature type="transmembrane region" description="Helical" evidence="1">
    <location>
        <begin position="91"/>
        <end position="110"/>
    </location>
</feature>
<sequence>MFDFPFGFGGLCYGMRGGDGLLVLTVAVIPNYFLACAVAYYGALLLAPSRSRLATLPMDLAGTRYTTRFVLWHGPPLAAALQLFLELFQGSAYLCLAGALFLAVCVDRLLPFLGFPPALCNLYGCGASSLFIDLTPLLSAMGVIALYRMIRLSVWHLGCGRKGTGLGYLSHSVLLPAIGAADANPSCLSSCTCLLMRAFAAHAFHYVGVLSQLPALVPRDRASRATVVTVFGPPSVAARWFPFPSLGMCSSCAGLYGLCFHLPSSRTWNRTAPLPFPSKLKLSSPNKFSGRPYGRTINCYPSLS</sequence>
<keyword evidence="1" id="KW-0812">Transmembrane</keyword>
<comment type="caution">
    <text evidence="2">The sequence shown here is derived from an EMBL/GenBank/DDBJ whole genome shotgun (WGS) entry which is preliminary data.</text>
</comment>
<dbReference type="EMBL" id="JBBPBN010000001">
    <property type="protein sequence ID" value="KAK9045759.1"/>
    <property type="molecule type" value="Genomic_DNA"/>
</dbReference>
<keyword evidence="1" id="KW-1133">Transmembrane helix</keyword>
<accession>A0ABR2U833</accession>
<gene>
    <name evidence="2" type="ORF">V6N11_051667</name>
</gene>
<name>A0ABR2U833_9ROSI</name>
<protein>
    <submittedName>
        <fullName evidence="2">Uncharacterized protein</fullName>
    </submittedName>
</protein>
<organism evidence="2 3">
    <name type="scientific">Hibiscus sabdariffa</name>
    <name type="common">roselle</name>
    <dbReference type="NCBI Taxonomy" id="183260"/>
    <lineage>
        <taxon>Eukaryota</taxon>
        <taxon>Viridiplantae</taxon>
        <taxon>Streptophyta</taxon>
        <taxon>Embryophyta</taxon>
        <taxon>Tracheophyta</taxon>
        <taxon>Spermatophyta</taxon>
        <taxon>Magnoliopsida</taxon>
        <taxon>eudicotyledons</taxon>
        <taxon>Gunneridae</taxon>
        <taxon>Pentapetalae</taxon>
        <taxon>rosids</taxon>
        <taxon>malvids</taxon>
        <taxon>Malvales</taxon>
        <taxon>Malvaceae</taxon>
        <taxon>Malvoideae</taxon>
        <taxon>Hibiscus</taxon>
    </lineage>
</organism>